<dbReference type="GO" id="GO:0016811">
    <property type="term" value="F:hydrolase activity, acting on carbon-nitrogen (but not peptide) bonds, in linear amides"/>
    <property type="evidence" value="ECO:0007669"/>
    <property type="project" value="TreeGrafter"/>
</dbReference>
<proteinExistence type="predicted"/>
<organism evidence="1 2">
    <name type="scientific">Brevibacillus fluminis</name>
    <dbReference type="NCBI Taxonomy" id="511487"/>
    <lineage>
        <taxon>Bacteria</taxon>
        <taxon>Bacillati</taxon>
        <taxon>Bacillota</taxon>
        <taxon>Bacilli</taxon>
        <taxon>Bacillales</taxon>
        <taxon>Paenibacillaceae</taxon>
        <taxon>Brevibacillus</taxon>
    </lineage>
</organism>
<reference evidence="1 2" key="1">
    <citation type="submission" date="2018-10" db="EMBL/GenBank/DDBJ databases">
        <title>Phylogenomics of Brevibacillus.</title>
        <authorList>
            <person name="Dunlap C."/>
        </authorList>
    </citation>
    <scope>NUCLEOTIDE SEQUENCE [LARGE SCALE GENOMIC DNA]</scope>
    <source>
        <strain evidence="1 2">JCM 15716</strain>
    </source>
</reference>
<dbReference type="Proteomes" id="UP000271031">
    <property type="component" value="Unassembled WGS sequence"/>
</dbReference>
<gene>
    <name evidence="1" type="ORF">EDM56_25100</name>
</gene>
<evidence type="ECO:0000313" key="1">
    <source>
        <dbReference type="EMBL" id="RNB81696.1"/>
    </source>
</evidence>
<dbReference type="Pfam" id="PF02585">
    <property type="entry name" value="PIG-L"/>
    <property type="match status" value="1"/>
</dbReference>
<dbReference type="SUPFAM" id="SSF102588">
    <property type="entry name" value="LmbE-like"/>
    <property type="match status" value="1"/>
</dbReference>
<accession>A0A3M8D0T4</accession>
<sequence length="248" mass="26819">MSAKRILLVFAHPDDETFATGITIAKYHNEHQAEITLLCATRGQAGKPGEPPLCTQDELPFFREGELLNAARLLGINKVQLLDYEDKHLSDVPRAELAAHIVSAIQTTKPQVVITFASHGISGHPDHKAISAATDEAVSSIPAGDNSVRKLYHVTRSSALPTPAGRQIFTDSPEAITTEITSADAAVVVGEALRAHKTQHLSVNAVFPGVLEGDTRNVPITNSYLLKWTNIPEYTLNGKEDDLFTGIE</sequence>
<dbReference type="PANTHER" id="PTHR12993:SF11">
    <property type="entry name" value="N-ACETYLGLUCOSAMINYL-PHOSPHATIDYLINOSITOL DE-N-ACETYLASE"/>
    <property type="match status" value="1"/>
</dbReference>
<evidence type="ECO:0000313" key="2">
    <source>
        <dbReference type="Proteomes" id="UP000271031"/>
    </source>
</evidence>
<dbReference type="OrthoDB" id="9790023at2"/>
<dbReference type="Gene3D" id="3.40.50.10320">
    <property type="entry name" value="LmbE-like"/>
    <property type="match status" value="1"/>
</dbReference>
<protein>
    <submittedName>
        <fullName evidence="1">PIG-L family deacetylase</fullName>
    </submittedName>
</protein>
<dbReference type="AlphaFoldDB" id="A0A3M8D0T4"/>
<comment type="caution">
    <text evidence="1">The sequence shown here is derived from an EMBL/GenBank/DDBJ whole genome shotgun (WGS) entry which is preliminary data.</text>
</comment>
<keyword evidence="2" id="KW-1185">Reference proteome</keyword>
<dbReference type="PANTHER" id="PTHR12993">
    <property type="entry name" value="N-ACETYLGLUCOSAMINYL-PHOSPHATIDYLINOSITOL DE-N-ACETYLASE-RELATED"/>
    <property type="match status" value="1"/>
</dbReference>
<dbReference type="InterPro" id="IPR024078">
    <property type="entry name" value="LmbE-like_dom_sf"/>
</dbReference>
<dbReference type="EMBL" id="RHHQ01000022">
    <property type="protein sequence ID" value="RNB81696.1"/>
    <property type="molecule type" value="Genomic_DNA"/>
</dbReference>
<dbReference type="InterPro" id="IPR003737">
    <property type="entry name" value="GlcNAc_PI_deacetylase-related"/>
</dbReference>
<name>A0A3M8D0T4_9BACL</name>